<protein>
    <submittedName>
        <fullName evidence="8">Uncharacterized protein LOC101853090</fullName>
    </submittedName>
</protein>
<keyword evidence="4 5" id="KW-0472">Membrane</keyword>
<dbReference type="Proteomes" id="UP000694888">
    <property type="component" value="Unplaced"/>
</dbReference>
<evidence type="ECO:0000256" key="5">
    <source>
        <dbReference type="SAM" id="Phobius"/>
    </source>
</evidence>
<dbReference type="SUPFAM" id="SSF81321">
    <property type="entry name" value="Family A G protein-coupled receptor-like"/>
    <property type="match status" value="1"/>
</dbReference>
<dbReference type="RefSeq" id="XP_005099322.1">
    <property type="nucleotide sequence ID" value="XM_005099265.3"/>
</dbReference>
<gene>
    <name evidence="8" type="primary">LOC101853090</name>
</gene>
<feature type="domain" description="G-protein coupled receptors family 1 profile" evidence="6">
    <location>
        <begin position="1"/>
        <end position="192"/>
    </location>
</feature>
<dbReference type="Gene3D" id="1.20.1070.10">
    <property type="entry name" value="Rhodopsin 7-helix transmembrane proteins"/>
    <property type="match status" value="1"/>
</dbReference>
<dbReference type="Pfam" id="PF10324">
    <property type="entry name" value="7TM_GPCR_Srw"/>
    <property type="match status" value="1"/>
</dbReference>
<keyword evidence="2 5" id="KW-0812">Transmembrane</keyword>
<evidence type="ECO:0000256" key="1">
    <source>
        <dbReference type="ARBA" id="ARBA00004370"/>
    </source>
</evidence>
<organism evidence="7 8">
    <name type="scientific">Aplysia californica</name>
    <name type="common">California sea hare</name>
    <dbReference type="NCBI Taxonomy" id="6500"/>
    <lineage>
        <taxon>Eukaryota</taxon>
        <taxon>Metazoa</taxon>
        <taxon>Spiralia</taxon>
        <taxon>Lophotrochozoa</taxon>
        <taxon>Mollusca</taxon>
        <taxon>Gastropoda</taxon>
        <taxon>Heterobranchia</taxon>
        <taxon>Euthyneura</taxon>
        <taxon>Tectipleura</taxon>
        <taxon>Aplysiida</taxon>
        <taxon>Aplysioidea</taxon>
        <taxon>Aplysiidae</taxon>
        <taxon>Aplysia</taxon>
    </lineage>
</organism>
<proteinExistence type="predicted"/>
<evidence type="ECO:0000313" key="7">
    <source>
        <dbReference type="Proteomes" id="UP000694888"/>
    </source>
</evidence>
<keyword evidence="3 5" id="KW-1133">Transmembrane helix</keyword>
<reference evidence="8" key="1">
    <citation type="submission" date="2025-08" db="UniProtKB">
        <authorList>
            <consortium name="RefSeq"/>
        </authorList>
    </citation>
    <scope>IDENTIFICATION</scope>
</reference>
<dbReference type="InterPro" id="IPR019427">
    <property type="entry name" value="7TM_GPCR_serpentine_rcpt_Srw"/>
</dbReference>
<dbReference type="InterPro" id="IPR017452">
    <property type="entry name" value="GPCR_Rhodpsn_7TM"/>
</dbReference>
<accession>A0ABM0JQQ9</accession>
<dbReference type="PROSITE" id="PS50262">
    <property type="entry name" value="G_PROTEIN_RECEP_F1_2"/>
    <property type="match status" value="1"/>
</dbReference>
<evidence type="ECO:0000256" key="2">
    <source>
        <dbReference type="ARBA" id="ARBA00022692"/>
    </source>
</evidence>
<keyword evidence="7" id="KW-1185">Reference proteome</keyword>
<sequence>MRYFFVRPTARGAQTFDCRSTLIIIVVTFIGSALLFIPNWLVTGIKPCYHNRTGNVHWHLKTPTFGQEDGDFLHTLTFFVYPIAGKIIPITLISIFGGLLLHTLRDADQRSRRLRGGSGHGANNNGGNNQTRRTTIMLLAIIALYIISELPQSILLLLCIFVKEFFLTVYTKLGDFVDLLSLINSAINFITYIAMSTQFRNTLIQMSCACLHTSTCHKCGKTTALQSTKYSKAPPTSV</sequence>
<feature type="transmembrane region" description="Helical" evidence="5">
    <location>
        <begin position="176"/>
        <end position="195"/>
    </location>
</feature>
<dbReference type="GeneID" id="101853090"/>
<evidence type="ECO:0000256" key="3">
    <source>
        <dbReference type="ARBA" id="ARBA00022989"/>
    </source>
</evidence>
<name>A0ABM0JQQ9_APLCA</name>
<dbReference type="PANTHER" id="PTHR46273">
    <property type="entry name" value="MYOSUPPRESSIN RECEPTOR 1, ISOFORM B-RELATED"/>
    <property type="match status" value="1"/>
</dbReference>
<feature type="transmembrane region" description="Helical" evidence="5">
    <location>
        <begin position="79"/>
        <end position="104"/>
    </location>
</feature>
<feature type="transmembrane region" description="Helical" evidence="5">
    <location>
        <begin position="21"/>
        <end position="42"/>
    </location>
</feature>
<feature type="transmembrane region" description="Helical" evidence="5">
    <location>
        <begin position="137"/>
        <end position="170"/>
    </location>
</feature>
<dbReference type="InterPro" id="IPR053219">
    <property type="entry name" value="GPCR_Dmsr-1"/>
</dbReference>
<comment type="subcellular location">
    <subcellularLocation>
        <location evidence="1">Membrane</location>
    </subcellularLocation>
</comment>
<evidence type="ECO:0000259" key="6">
    <source>
        <dbReference type="PROSITE" id="PS50262"/>
    </source>
</evidence>
<evidence type="ECO:0000256" key="4">
    <source>
        <dbReference type="ARBA" id="ARBA00023136"/>
    </source>
</evidence>
<dbReference type="PANTHER" id="PTHR46273:SF4">
    <property type="entry name" value="AT19640P"/>
    <property type="match status" value="1"/>
</dbReference>
<evidence type="ECO:0000313" key="8">
    <source>
        <dbReference type="RefSeq" id="XP_005099322.1"/>
    </source>
</evidence>